<evidence type="ECO:0000313" key="3">
    <source>
        <dbReference type="RefSeq" id="XP_017035013.1"/>
    </source>
</evidence>
<dbReference type="AlphaFoldDB" id="A0A6P4JK37"/>
<sequence>MNLLIWMCLAVSLASVSGIFFDSKATTGKRGSDDDDFMGGLRQFFGYTADTNTSSHNKTAQESAESSSGFYDEVDTALEHATDSMDGLWQQFKKGLLSLMGSFSAGDEDDDGLSASATASITPAPALQQMKPIANQPSVVSETTTVLPPETNTTVRIITATTMPTTAIPTTTPGTASTVETTTVVNTVSSTTSSTSSSTLAP</sequence>
<evidence type="ECO:0000313" key="2">
    <source>
        <dbReference type="Proteomes" id="UP001652661"/>
    </source>
</evidence>
<keyword evidence="2" id="KW-1185">Reference proteome</keyword>
<accession>A0A6P4JK37</accession>
<keyword evidence="1" id="KW-0732">Signal</keyword>
<protein>
    <submittedName>
        <fullName evidence="3">Uncharacterized protein</fullName>
    </submittedName>
</protein>
<feature type="chain" id="PRO_5027611822" evidence="1">
    <location>
        <begin position="19"/>
        <end position="202"/>
    </location>
</feature>
<dbReference type="GeneID" id="108083652"/>
<name>A0A6P4JK37_DROKI</name>
<gene>
    <name evidence="3" type="primary">LOC108083652</name>
</gene>
<dbReference type="RefSeq" id="XP_017035013.1">
    <property type="nucleotide sequence ID" value="XM_017179524.2"/>
</dbReference>
<proteinExistence type="predicted"/>
<dbReference type="OrthoDB" id="7862644at2759"/>
<evidence type="ECO:0000256" key="1">
    <source>
        <dbReference type="SAM" id="SignalP"/>
    </source>
</evidence>
<organism evidence="2 3">
    <name type="scientific">Drosophila kikkawai</name>
    <name type="common">Fruit fly</name>
    <dbReference type="NCBI Taxonomy" id="30033"/>
    <lineage>
        <taxon>Eukaryota</taxon>
        <taxon>Metazoa</taxon>
        <taxon>Ecdysozoa</taxon>
        <taxon>Arthropoda</taxon>
        <taxon>Hexapoda</taxon>
        <taxon>Insecta</taxon>
        <taxon>Pterygota</taxon>
        <taxon>Neoptera</taxon>
        <taxon>Endopterygota</taxon>
        <taxon>Diptera</taxon>
        <taxon>Brachycera</taxon>
        <taxon>Muscomorpha</taxon>
        <taxon>Ephydroidea</taxon>
        <taxon>Drosophilidae</taxon>
        <taxon>Drosophila</taxon>
        <taxon>Sophophora</taxon>
    </lineage>
</organism>
<dbReference type="Proteomes" id="UP001652661">
    <property type="component" value="Chromosome 3R"/>
</dbReference>
<reference evidence="3" key="1">
    <citation type="submission" date="2025-08" db="UniProtKB">
        <authorList>
            <consortium name="RefSeq"/>
        </authorList>
    </citation>
    <scope>IDENTIFICATION</scope>
    <source>
        <strain evidence="3">14028-0561.14</strain>
        <tissue evidence="3">Whole fly</tissue>
    </source>
</reference>
<feature type="signal peptide" evidence="1">
    <location>
        <begin position="1"/>
        <end position="18"/>
    </location>
</feature>